<name>A0ABN5VUM0_9ACTN</name>
<organism evidence="1 2">
    <name type="scientific">Streptomyces graminofaciens</name>
    <dbReference type="NCBI Taxonomy" id="68212"/>
    <lineage>
        <taxon>Bacteria</taxon>
        <taxon>Bacillati</taxon>
        <taxon>Actinomycetota</taxon>
        <taxon>Actinomycetes</taxon>
        <taxon>Kitasatosporales</taxon>
        <taxon>Streptomycetaceae</taxon>
        <taxon>Streptomyces</taxon>
    </lineage>
</organism>
<protein>
    <submittedName>
        <fullName evidence="1">Uncharacterized protein</fullName>
    </submittedName>
</protein>
<gene>
    <name evidence="1" type="ORF">SGFS_082240</name>
</gene>
<reference evidence="1 2" key="2">
    <citation type="journal article" date="2023" name="ChemBioChem">
        <title>Acyltransferase Domain Exchange between Two Independent Type I Polyketide Synthases in the Same Producer Strain of Macrolide Antibiotics.</title>
        <authorList>
            <person name="Kudo F."/>
            <person name="Kishikawa K."/>
            <person name="Tsuboi K."/>
            <person name="Kido T."/>
            <person name="Usui T."/>
            <person name="Hashimoto J."/>
            <person name="Shin-Ya K."/>
            <person name="Miyanaga A."/>
            <person name="Eguchi T."/>
        </authorList>
    </citation>
    <scope>NUCLEOTIDE SEQUENCE [LARGE SCALE GENOMIC DNA]</scope>
    <source>
        <strain evidence="1 2">A-8890</strain>
    </source>
</reference>
<dbReference type="Proteomes" id="UP001321542">
    <property type="component" value="Chromosome"/>
</dbReference>
<proteinExistence type="predicted"/>
<reference evidence="1 2" key="1">
    <citation type="journal article" date="2010" name="ChemBioChem">
        <title>Cloning and characterization of the biosynthetic gene cluster of 16-membered macrolide antibiotic FD-891: involvement of a dual functional cytochrome P450 monooxygenase catalyzing epoxidation and hydroxylation.</title>
        <authorList>
            <person name="Kudo F."/>
            <person name="Motegi A."/>
            <person name="Mizoue K."/>
            <person name="Eguchi T."/>
        </authorList>
    </citation>
    <scope>NUCLEOTIDE SEQUENCE [LARGE SCALE GENOMIC DNA]</scope>
    <source>
        <strain evidence="1 2">A-8890</strain>
    </source>
</reference>
<evidence type="ECO:0000313" key="2">
    <source>
        <dbReference type="Proteomes" id="UP001321542"/>
    </source>
</evidence>
<keyword evidence="2" id="KW-1185">Reference proteome</keyword>
<accession>A0ABN5VUM0</accession>
<dbReference type="EMBL" id="AP018448">
    <property type="protein sequence ID" value="BBC36930.1"/>
    <property type="molecule type" value="Genomic_DNA"/>
</dbReference>
<evidence type="ECO:0000313" key="1">
    <source>
        <dbReference type="EMBL" id="BBC36930.1"/>
    </source>
</evidence>
<dbReference type="RefSeq" id="WP_286257208.1">
    <property type="nucleotide sequence ID" value="NZ_AP018448.1"/>
</dbReference>
<sequence length="181" mass="19827">MGDQLSLATVATSAMPQVFAFLFGRLGAVLDRRSGNDTAASTEPATCPVLVEPEAPLLIHDEELTEQRIRRLEAVARELAVYHRNPALIRHDDEHLLQAMSELRDDLEAIYGQPLSFTGERRSAPGVRVRQFLDEVEEDGVARAVKVGRVTAEASADIEQRTRVVRQGGEVTALEIDGTLG</sequence>